<evidence type="ECO:0000313" key="3">
    <source>
        <dbReference type="EMBL" id="PWG01086.1"/>
    </source>
</evidence>
<organism evidence="3 4">
    <name type="scientific">Levilactobacillus bambusae</name>
    <dbReference type="NCBI Taxonomy" id="2024736"/>
    <lineage>
        <taxon>Bacteria</taxon>
        <taxon>Bacillati</taxon>
        <taxon>Bacillota</taxon>
        <taxon>Bacilli</taxon>
        <taxon>Lactobacillales</taxon>
        <taxon>Lactobacillaceae</taxon>
        <taxon>Levilactobacillus</taxon>
    </lineage>
</organism>
<evidence type="ECO:0000256" key="2">
    <source>
        <dbReference type="PROSITE-ProRule" id="PRU00182"/>
    </source>
</evidence>
<dbReference type="GO" id="GO:0003723">
    <property type="term" value="F:RNA binding"/>
    <property type="evidence" value="ECO:0007669"/>
    <property type="project" value="UniProtKB-KW"/>
</dbReference>
<dbReference type="PROSITE" id="PS50889">
    <property type="entry name" value="S4"/>
    <property type="match status" value="1"/>
</dbReference>
<dbReference type="InterPro" id="IPR042092">
    <property type="entry name" value="PsdUridine_s_RsuA/RluB/E/F_cat"/>
</dbReference>
<gene>
    <name evidence="3" type="ORF">DCM90_02620</name>
</gene>
<dbReference type="GO" id="GO:0140098">
    <property type="term" value="F:catalytic activity, acting on RNA"/>
    <property type="evidence" value="ECO:0007669"/>
    <property type="project" value="UniProtKB-ARBA"/>
</dbReference>
<sequence length="225" mass="25183">MNLESYLFMHHQGTHLQILRLLIEGNVMVNGTVVTSPRTPVKETDQVLVEGVDVTHRQAVTYLVNKPVGMASSLSRDGSKTVGSVFNEVDLRPDLQLIQPLPREAAGIVLVTSSQAFAHHVTDQEWSTSYELRFVNPLSTQLEQRLRGQLNQLTPEVERIRPAVTYQIKVRNHQESALYQVALELGQPATLARREIGPLKLNSALSTGQYRALNEREIDLLEGNN</sequence>
<protein>
    <submittedName>
        <fullName evidence="3">Uncharacterized protein</fullName>
    </submittedName>
</protein>
<dbReference type="Proteomes" id="UP000245080">
    <property type="component" value="Unassembled WGS sequence"/>
</dbReference>
<accession>A0A2V1N5Q2</accession>
<proteinExistence type="predicted"/>
<name>A0A2V1N5Q2_9LACO</name>
<dbReference type="RefSeq" id="WP_109249799.1">
    <property type="nucleotide sequence ID" value="NZ_QCXQ01000001.1"/>
</dbReference>
<dbReference type="OrthoDB" id="9807213at2"/>
<dbReference type="InterPro" id="IPR050343">
    <property type="entry name" value="RsuA_PseudoU_synthase"/>
</dbReference>
<reference evidence="3 4" key="1">
    <citation type="journal article" date="2018" name="Int. J. Syst. Evol. Microbiol.">
        <title>Lactobacillus bambusae sp. nov., isolated from a traditional fermented Ma-bamboo shoots of Taiwan.</title>
        <authorList>
            <person name="Wang L.-T."/>
        </authorList>
    </citation>
    <scope>NUCLEOTIDE SEQUENCE [LARGE SCALE GENOMIC DNA]</scope>
    <source>
        <strain evidence="3 4">BS-W1</strain>
    </source>
</reference>
<comment type="caution">
    <text evidence="3">The sequence shown here is derived from an EMBL/GenBank/DDBJ whole genome shotgun (WGS) entry which is preliminary data.</text>
</comment>
<dbReference type="GO" id="GO:0009982">
    <property type="term" value="F:pseudouridine synthase activity"/>
    <property type="evidence" value="ECO:0007669"/>
    <property type="project" value="InterPro"/>
</dbReference>
<dbReference type="GO" id="GO:0001522">
    <property type="term" value="P:pseudouridine synthesis"/>
    <property type="evidence" value="ECO:0007669"/>
    <property type="project" value="InterPro"/>
</dbReference>
<keyword evidence="2" id="KW-0694">RNA-binding</keyword>
<dbReference type="EMBL" id="QCXQ01000001">
    <property type="protein sequence ID" value="PWG01086.1"/>
    <property type="molecule type" value="Genomic_DNA"/>
</dbReference>
<dbReference type="InterPro" id="IPR020103">
    <property type="entry name" value="PsdUridine_synth_cat_dom_sf"/>
</dbReference>
<dbReference type="AlphaFoldDB" id="A0A2V1N5Q2"/>
<dbReference type="PANTHER" id="PTHR47683">
    <property type="entry name" value="PSEUDOURIDINE SYNTHASE FAMILY PROTEIN-RELATED"/>
    <property type="match status" value="1"/>
</dbReference>
<dbReference type="GO" id="GO:0006396">
    <property type="term" value="P:RNA processing"/>
    <property type="evidence" value="ECO:0007669"/>
    <property type="project" value="UniProtKB-ARBA"/>
</dbReference>
<dbReference type="Gene3D" id="3.30.70.1560">
    <property type="entry name" value="Alpha-L RNA-binding motif"/>
    <property type="match status" value="1"/>
</dbReference>
<dbReference type="InterPro" id="IPR036986">
    <property type="entry name" value="S4_RNA-bd_sf"/>
</dbReference>
<keyword evidence="4" id="KW-1185">Reference proteome</keyword>
<dbReference type="InterPro" id="IPR020094">
    <property type="entry name" value="TruA/RsuA/RluB/E/F_N"/>
</dbReference>
<dbReference type="SUPFAM" id="SSF55174">
    <property type="entry name" value="Alpha-L RNA-binding motif"/>
    <property type="match status" value="1"/>
</dbReference>
<dbReference type="SUPFAM" id="SSF55120">
    <property type="entry name" value="Pseudouridine synthase"/>
    <property type="match status" value="1"/>
</dbReference>
<evidence type="ECO:0000313" key="4">
    <source>
        <dbReference type="Proteomes" id="UP000245080"/>
    </source>
</evidence>
<dbReference type="Gene3D" id="3.10.290.10">
    <property type="entry name" value="RNA-binding S4 domain"/>
    <property type="match status" value="1"/>
</dbReference>
<keyword evidence="1" id="KW-0413">Isomerase</keyword>
<dbReference type="Gene3D" id="3.30.70.580">
    <property type="entry name" value="Pseudouridine synthase I, catalytic domain, N-terminal subdomain"/>
    <property type="match status" value="1"/>
</dbReference>
<dbReference type="PANTHER" id="PTHR47683:SF2">
    <property type="entry name" value="RNA-BINDING S4 DOMAIN-CONTAINING PROTEIN"/>
    <property type="match status" value="1"/>
</dbReference>
<evidence type="ECO:0000256" key="1">
    <source>
        <dbReference type="ARBA" id="ARBA00023235"/>
    </source>
</evidence>